<reference evidence="4" key="1">
    <citation type="submission" date="2020-09" db="EMBL/GenBank/DDBJ databases">
        <title>Novel species of Mucilaginibacter isolated from a glacier on the Tibetan Plateau.</title>
        <authorList>
            <person name="Liu Q."/>
            <person name="Xin Y.-H."/>
        </authorList>
    </citation>
    <scope>NUCLEOTIDE SEQUENCE</scope>
    <source>
        <strain evidence="4">ZB1P21</strain>
    </source>
</reference>
<organism evidence="4 5">
    <name type="scientific">Mucilaginibacter glaciei</name>
    <dbReference type="NCBI Taxonomy" id="2772109"/>
    <lineage>
        <taxon>Bacteria</taxon>
        <taxon>Pseudomonadati</taxon>
        <taxon>Bacteroidota</taxon>
        <taxon>Sphingobacteriia</taxon>
        <taxon>Sphingobacteriales</taxon>
        <taxon>Sphingobacteriaceae</taxon>
        <taxon>Mucilaginibacter</taxon>
    </lineage>
</organism>
<dbReference type="InterPro" id="IPR036866">
    <property type="entry name" value="RibonucZ/Hydroxyglut_hydro"/>
</dbReference>
<evidence type="ECO:0000313" key="4">
    <source>
        <dbReference type="EMBL" id="MBD1392675.1"/>
    </source>
</evidence>
<sequence>MERRKFLTTTALSAGSLALFGKRSFAAMLADPAYKITPLRNNVGIFTEQGGTIAYMVNKEGIVVVDAEFPNTAPHLIAELQKQSSQPFQWLINTHHHGDHTSGNIAFKGLVKNVAAHANSLTNQKAAAAKQKSEDKQLYPDTTFTDKWKIKVGDERITAHYFGAGHTNGDSFIHFEHANIVHCGDQVFNRLYPYIDRSAGASCKHWPLALEAALKQFDKNTIFVYGHAFDPVKVTGNTEDLKLMKDFMEKLVAYVDSGIKAGKSKADILATKSIPGVTEWNGGGIERILGAAYDELTGA</sequence>
<dbReference type="PANTHER" id="PTHR42951:SF4">
    <property type="entry name" value="ACYL-COENZYME A THIOESTERASE MBLAC2"/>
    <property type="match status" value="1"/>
</dbReference>
<feature type="domain" description="Metallo-beta-lactamase" evidence="3">
    <location>
        <begin position="51"/>
        <end position="227"/>
    </location>
</feature>
<dbReference type="RefSeq" id="WP_191161805.1">
    <property type="nucleotide sequence ID" value="NZ_JACWMX010000002.1"/>
</dbReference>
<evidence type="ECO:0000313" key="5">
    <source>
        <dbReference type="Proteomes" id="UP000619078"/>
    </source>
</evidence>
<dbReference type="InterPro" id="IPR001279">
    <property type="entry name" value="Metallo-B-lactamas"/>
</dbReference>
<dbReference type="InterPro" id="IPR050855">
    <property type="entry name" value="NDM-1-like"/>
</dbReference>
<feature type="chain" id="PRO_5037595082" evidence="2">
    <location>
        <begin position="27"/>
        <end position="299"/>
    </location>
</feature>
<comment type="similarity">
    <text evidence="1">Belongs to the metallo-beta-lactamase superfamily. Class-B beta-lactamase family.</text>
</comment>
<proteinExistence type="inferred from homology"/>
<dbReference type="CDD" id="cd16282">
    <property type="entry name" value="metallo-hydrolase-like_MBL-fold"/>
    <property type="match status" value="1"/>
</dbReference>
<accession>A0A926NQ83</accession>
<dbReference type="EMBL" id="JACWMX010000002">
    <property type="protein sequence ID" value="MBD1392675.1"/>
    <property type="molecule type" value="Genomic_DNA"/>
</dbReference>
<dbReference type="Proteomes" id="UP000619078">
    <property type="component" value="Unassembled WGS sequence"/>
</dbReference>
<dbReference type="Gene3D" id="3.60.15.10">
    <property type="entry name" value="Ribonuclease Z/Hydroxyacylglutathione hydrolase-like"/>
    <property type="match status" value="1"/>
</dbReference>
<evidence type="ECO:0000256" key="2">
    <source>
        <dbReference type="SAM" id="SignalP"/>
    </source>
</evidence>
<dbReference type="GO" id="GO:0017001">
    <property type="term" value="P:antibiotic catabolic process"/>
    <property type="evidence" value="ECO:0007669"/>
    <property type="project" value="UniProtKB-ARBA"/>
</dbReference>
<gene>
    <name evidence="4" type="ORF">IDJ76_06175</name>
</gene>
<feature type="signal peptide" evidence="2">
    <location>
        <begin position="1"/>
        <end position="26"/>
    </location>
</feature>
<name>A0A926NQ83_9SPHI</name>
<dbReference type="SUPFAM" id="SSF56281">
    <property type="entry name" value="Metallo-hydrolase/oxidoreductase"/>
    <property type="match status" value="1"/>
</dbReference>
<dbReference type="Pfam" id="PF00753">
    <property type="entry name" value="Lactamase_B"/>
    <property type="match status" value="1"/>
</dbReference>
<dbReference type="PANTHER" id="PTHR42951">
    <property type="entry name" value="METALLO-BETA-LACTAMASE DOMAIN-CONTAINING"/>
    <property type="match status" value="1"/>
</dbReference>
<evidence type="ECO:0000256" key="1">
    <source>
        <dbReference type="ARBA" id="ARBA00005250"/>
    </source>
</evidence>
<dbReference type="SMART" id="SM00849">
    <property type="entry name" value="Lactamase_B"/>
    <property type="match status" value="1"/>
</dbReference>
<comment type="caution">
    <text evidence="4">The sequence shown here is derived from an EMBL/GenBank/DDBJ whole genome shotgun (WGS) entry which is preliminary data.</text>
</comment>
<evidence type="ECO:0000259" key="3">
    <source>
        <dbReference type="SMART" id="SM00849"/>
    </source>
</evidence>
<protein>
    <submittedName>
        <fullName evidence="4">MBL fold metallo-hydrolase</fullName>
    </submittedName>
</protein>
<keyword evidence="5" id="KW-1185">Reference proteome</keyword>
<keyword evidence="2" id="KW-0732">Signal</keyword>
<dbReference type="AlphaFoldDB" id="A0A926NQ83"/>